<dbReference type="Proteomes" id="UP000188728">
    <property type="component" value="Unassembled WGS sequence"/>
</dbReference>
<name>A0A1V3IP88_9PAST</name>
<sequence>MTMKNTKIEMRITDTPDCRVNLDINMGAPFGLSSVGQFDNERLVFFVETIFPEWEKHQWSLHQLDDYLSQYGIEVWSHAEKIKPGTVLPEGYFSFWLRFTQQYPGDVLVQCQRLSQQKVN</sequence>
<protein>
    <submittedName>
        <fullName evidence="1">Uncharacterized protein</fullName>
    </submittedName>
</protein>
<evidence type="ECO:0000313" key="1">
    <source>
        <dbReference type="EMBL" id="OOF43946.1"/>
    </source>
</evidence>
<comment type="caution">
    <text evidence="1">The sequence shown here is derived from an EMBL/GenBank/DDBJ whole genome shotgun (WGS) entry which is preliminary data.</text>
</comment>
<dbReference type="AlphaFoldDB" id="A0A1V3IP88"/>
<dbReference type="EMBL" id="MLHK01000061">
    <property type="protein sequence ID" value="OOF43946.1"/>
    <property type="molecule type" value="Genomic_DNA"/>
</dbReference>
<evidence type="ECO:0000313" key="2">
    <source>
        <dbReference type="Proteomes" id="UP000188728"/>
    </source>
</evidence>
<organism evidence="1 2">
    <name type="scientific">Rodentibacter trehalosifermentans</name>
    <dbReference type="NCBI Taxonomy" id="1908263"/>
    <lineage>
        <taxon>Bacteria</taxon>
        <taxon>Pseudomonadati</taxon>
        <taxon>Pseudomonadota</taxon>
        <taxon>Gammaproteobacteria</taxon>
        <taxon>Pasteurellales</taxon>
        <taxon>Pasteurellaceae</taxon>
        <taxon>Rodentibacter</taxon>
    </lineage>
</organism>
<reference evidence="1 2" key="1">
    <citation type="submission" date="2016-10" db="EMBL/GenBank/DDBJ databases">
        <title>Rodentibacter gen. nov. and new species.</title>
        <authorList>
            <person name="Christensen H."/>
        </authorList>
    </citation>
    <scope>NUCLEOTIDE SEQUENCE [LARGE SCALE GENOMIC DNA]</scope>
    <source>
        <strain evidence="1 2">H1983213011</strain>
    </source>
</reference>
<gene>
    <name evidence="1" type="ORF">BKK51_10425</name>
</gene>
<accession>A0A1V3IP88</accession>
<proteinExistence type="predicted"/>